<name>A0A0W1R330_9EURY</name>
<evidence type="ECO:0008006" key="4">
    <source>
        <dbReference type="Google" id="ProtNLM"/>
    </source>
</evidence>
<sequence>MSSTRDIGSVVITVALVFALLTAMGAPVAATVVSERSDGIDPASERGVVAQQSATETTNETTSQSSTETTETNAPSTSAPTTEPATPTTTPPTATPAETTSAETTSDGQASGDTSFVVSNLSTQSTVRRGDRIDVAATVTNRGTGTGTELVNYTFGGTVVATEQVTLDAGESTRVSFTSSLAAVEQRGGSAAPGSYVHGVQNETGHGAAARVRVTPDVDFTMRTFDAPTELSHSEPYIVLATVENPGQTTITRTVSYEFDGYEIAEKTVTVGAGKQRQVAFEVSLADVEETVGSVRNETTHNHAVVTGESRRGGEMRVVEGPSADASTLAVERFEVANDVRPGEPVRVNMTVRNVGSSDFKGQLSYRLDDAIVATEWVRVPIGEKRTVQFELSYDQVERAAIPVSSQETTHGVWVGDDALETRPVTVYAPVETETETPPPATFTPAGESPPDDGDTDADNDGESTCQRGFFSECGGTSMDETTLTLIGIATSVFGIAYEMLKSR</sequence>
<evidence type="ECO:0000313" key="3">
    <source>
        <dbReference type="Proteomes" id="UP000054387"/>
    </source>
</evidence>
<feature type="compositionally biased region" description="Acidic residues" evidence="1">
    <location>
        <begin position="450"/>
        <end position="462"/>
    </location>
</feature>
<feature type="compositionally biased region" description="Low complexity" evidence="1">
    <location>
        <begin position="50"/>
        <end position="88"/>
    </location>
</feature>
<keyword evidence="3" id="KW-1185">Reference proteome</keyword>
<feature type="region of interest" description="Disordered" evidence="1">
    <location>
        <begin position="429"/>
        <end position="467"/>
    </location>
</feature>
<proteinExistence type="predicted"/>
<dbReference type="OrthoDB" id="307774at2157"/>
<dbReference type="EMBL" id="LOPU01000040">
    <property type="protein sequence ID" value="KTG07780.1"/>
    <property type="molecule type" value="Genomic_DNA"/>
</dbReference>
<accession>A0A0W1R330</accession>
<protein>
    <recommendedName>
        <fullName evidence="4">CARDB domain-containing protein</fullName>
    </recommendedName>
</protein>
<evidence type="ECO:0000256" key="1">
    <source>
        <dbReference type="SAM" id="MobiDB-lite"/>
    </source>
</evidence>
<dbReference type="AlphaFoldDB" id="A0A0W1R330"/>
<gene>
    <name evidence="2" type="ORF">AUR64_02785</name>
</gene>
<feature type="region of interest" description="Disordered" evidence="1">
    <location>
        <begin position="36"/>
        <end position="115"/>
    </location>
</feature>
<organism evidence="2 3">
    <name type="scientific">Haloprofundus marisrubri</name>
    <dbReference type="NCBI Taxonomy" id="1514971"/>
    <lineage>
        <taxon>Archaea</taxon>
        <taxon>Methanobacteriati</taxon>
        <taxon>Methanobacteriota</taxon>
        <taxon>Stenosarchaea group</taxon>
        <taxon>Halobacteria</taxon>
        <taxon>Halobacteriales</taxon>
        <taxon>Haloferacaceae</taxon>
        <taxon>Haloprofundus</taxon>
    </lineage>
</organism>
<feature type="compositionally biased region" description="Low complexity" evidence="1">
    <location>
        <begin position="95"/>
        <end position="106"/>
    </location>
</feature>
<evidence type="ECO:0000313" key="2">
    <source>
        <dbReference type="EMBL" id="KTG07780.1"/>
    </source>
</evidence>
<dbReference type="Proteomes" id="UP000054387">
    <property type="component" value="Unassembled WGS sequence"/>
</dbReference>
<comment type="caution">
    <text evidence="2">The sequence shown here is derived from an EMBL/GenBank/DDBJ whole genome shotgun (WGS) entry which is preliminary data.</text>
</comment>
<dbReference type="RefSeq" id="WP_058583611.1">
    <property type="nucleotide sequence ID" value="NZ_LOPU01000040.1"/>
</dbReference>
<reference evidence="2 3" key="1">
    <citation type="submission" date="2015-12" db="EMBL/GenBank/DDBJ databases">
        <title>Haloprofundus marisrubri gen. nov., sp. nov., an extremely halophilic archaeon isolated from the Discovery deep brine-seawater interface in the Red Sea.</title>
        <authorList>
            <person name="Zhang G."/>
            <person name="Stingl U."/>
            <person name="Rashid M."/>
        </authorList>
    </citation>
    <scope>NUCLEOTIDE SEQUENCE [LARGE SCALE GENOMIC DNA]</scope>
    <source>
        <strain evidence="2 3">SB9</strain>
    </source>
</reference>
<dbReference type="InterPro" id="IPR013783">
    <property type="entry name" value="Ig-like_fold"/>
</dbReference>
<dbReference type="Gene3D" id="2.60.40.10">
    <property type="entry name" value="Immunoglobulins"/>
    <property type="match status" value="2"/>
</dbReference>